<dbReference type="InterPro" id="IPR005113">
    <property type="entry name" value="uDENN_dom"/>
</dbReference>
<proteinExistence type="predicted"/>
<dbReference type="GO" id="GO:0032483">
    <property type="term" value="P:regulation of Rab protein signal transduction"/>
    <property type="evidence" value="ECO:0007669"/>
    <property type="project" value="TreeGrafter"/>
</dbReference>
<keyword evidence="5" id="KW-1185">Reference proteome</keyword>
<dbReference type="AlphaFoldDB" id="A0A177BCL5"/>
<sequence>MSHRLLNYIVVCEIDYANIDVIKITSGTKAKVTQSIPTIEWKDVPKTPNISSMANPLGWNITKEPIKPKFFTTTLTDADGRHSYLPTLIFSQLLENGLYGQSTVSIATAWESVSIFKYLLCKIHQSHVSKHEKSLTPNIIISNLFETMFLFNMNKRLVEIDIGNKNVMIIEHNRHLDIRNSNGYIQVLISNIGIFNTVKLFAGLITDHRIIIFSDTMNRLYETSIHNKYKTEVMEIIASQCIYIDVDIGSITYSDDCNIPSLSHPSIAELIFILKKENLLRATFILFFVKLFNGYREFLIVLKIFPKSIIKFLKEQYIYCRKLGEDEFFNSLINSMMFDVFITTYAQPYRKKTIFDEIYQDFVSVGLKQNITVDYVRHVALILQKQICKYPEYLMFERVKLEHNLENYSNFPRIETKSIDKLVKDYNESKSVEKSNFSIMEISSHIKFSSYYSKIKSVQTLRVDIIKKFLVQFYAKQGIEAKNSLHNVINLISFEYLRNMIFVSLIEHCDREHCVLDTNRFIILSKLLKAIIEAEEARNHTGILHQVIEISDKYYRKVGDNKCEYIITSLQNYPLWSSYNFWESYFYTFISDRLYDFYMEGGVNVDDGYIELGKKPTKQMKFLDTIVTDSISIKSEENKNNSNNERSNSTASSKCKLENYLNSMKTEYVKNLSLLNILAYIEINTDKIPPKWKKRYENNEDDIIFSYLMIFVQTMVRMLVVELEIKIEDKIKNSSNDPDQDNDNLSEDEVESLDPNDKVVANLIYNFIDNVSSNLLMEMEQPDVIMPPLCMGETTITSEFRCILLSNGQDDSYLPAQGALYSTNLNLIFHGYSIESDIPIYKALPFPLNVKKMNKMVFSELYGKGFETPQKKIIKSAICITSVTSQFMDLCSDTYDSNIESYTQRVTKQVELSGVHMYKKKLTTECEKKIAESTIRHFESIIPMSVLGDGYVLPQIPCKLPISYLHVSTIKSTSVFLNLYAQASVKIYVSPVENDVLWYNLACRLAHMKMEDKLTLWVTYEIGHINSKSCKNMLTILTCDDSMFKTKDYPTTVEDPIFQWAYPTSCKSRFNIASRVKSMAKKLRESVEERLN</sequence>
<feature type="domain" description="dDENN" evidence="3">
    <location>
        <begin position="276"/>
        <end position="345"/>
    </location>
</feature>
<dbReference type="InterPro" id="IPR051696">
    <property type="entry name" value="DENN_Domain_GEFs"/>
</dbReference>
<feature type="compositionally biased region" description="Acidic residues" evidence="1">
    <location>
        <begin position="738"/>
        <end position="751"/>
    </location>
</feature>
<dbReference type="InterPro" id="IPR005112">
    <property type="entry name" value="dDENN_dom"/>
</dbReference>
<evidence type="ECO:0000256" key="1">
    <source>
        <dbReference type="SAM" id="MobiDB-lite"/>
    </source>
</evidence>
<dbReference type="Pfam" id="PF12335">
    <property type="entry name" value="SBF2"/>
    <property type="match status" value="1"/>
</dbReference>
<dbReference type="Proteomes" id="UP000078046">
    <property type="component" value="Unassembled WGS sequence"/>
</dbReference>
<dbReference type="OrthoDB" id="74314at2759"/>
<dbReference type="PANTHER" id="PTHR12296">
    <property type="entry name" value="DENN DOMAIN-CONTAINING PROTEIN 4"/>
    <property type="match status" value="1"/>
</dbReference>
<accession>A0A177BCL5</accession>
<evidence type="ECO:0000313" key="5">
    <source>
        <dbReference type="Proteomes" id="UP000078046"/>
    </source>
</evidence>
<reference evidence="4 5" key="1">
    <citation type="submission" date="2016-04" db="EMBL/GenBank/DDBJ databases">
        <title>The genome of Intoshia linei affirms orthonectids as highly simplified spiralians.</title>
        <authorList>
            <person name="Mikhailov K.V."/>
            <person name="Slusarev G.S."/>
            <person name="Nikitin M.A."/>
            <person name="Logacheva M.D."/>
            <person name="Penin A."/>
            <person name="Aleoshin V."/>
            <person name="Panchin Y.V."/>
        </authorList>
    </citation>
    <scope>NUCLEOTIDE SEQUENCE [LARGE SCALE GENOMIC DNA]</scope>
    <source>
        <strain evidence="4">Intl2013</strain>
        <tissue evidence="4">Whole animal</tissue>
    </source>
</reference>
<feature type="domain" description="cDENN" evidence="2">
    <location>
        <begin position="99"/>
        <end position="249"/>
    </location>
</feature>
<dbReference type="InterPro" id="IPR022096">
    <property type="entry name" value="SBF1/SBF2"/>
</dbReference>
<evidence type="ECO:0000313" key="4">
    <source>
        <dbReference type="EMBL" id="OAF71940.1"/>
    </source>
</evidence>
<name>A0A177BCL5_9BILA</name>
<dbReference type="EMBL" id="LWCA01000014">
    <property type="protein sequence ID" value="OAF71940.1"/>
    <property type="molecule type" value="Genomic_DNA"/>
</dbReference>
<dbReference type="SMART" id="SM00801">
    <property type="entry name" value="dDENN"/>
    <property type="match status" value="1"/>
</dbReference>
<evidence type="ECO:0000259" key="3">
    <source>
        <dbReference type="SMART" id="SM00801"/>
    </source>
</evidence>
<protein>
    <submittedName>
        <fullName evidence="4">Uncharacterized protein</fullName>
    </submittedName>
</protein>
<dbReference type="InterPro" id="IPR001194">
    <property type="entry name" value="cDENN_dom"/>
</dbReference>
<dbReference type="Pfam" id="PF02141">
    <property type="entry name" value="DENN"/>
    <property type="match status" value="1"/>
</dbReference>
<gene>
    <name evidence="4" type="ORF">A3Q56_00299</name>
</gene>
<dbReference type="SMART" id="SM00799">
    <property type="entry name" value="DENN"/>
    <property type="match status" value="1"/>
</dbReference>
<dbReference type="GO" id="GO:0031410">
    <property type="term" value="C:cytoplasmic vesicle"/>
    <property type="evidence" value="ECO:0007669"/>
    <property type="project" value="TreeGrafter"/>
</dbReference>
<comment type="caution">
    <text evidence="4">The sequence shown here is derived from an EMBL/GenBank/DDBJ whole genome shotgun (WGS) entry which is preliminary data.</text>
</comment>
<dbReference type="PANTHER" id="PTHR12296:SF16">
    <property type="entry name" value="C-MYC PROMOTER-BINDING PROTEIN"/>
    <property type="match status" value="1"/>
</dbReference>
<feature type="region of interest" description="Disordered" evidence="1">
    <location>
        <begin position="732"/>
        <end position="751"/>
    </location>
</feature>
<evidence type="ECO:0000259" key="2">
    <source>
        <dbReference type="SMART" id="SM00799"/>
    </source>
</evidence>
<dbReference type="Pfam" id="PF03456">
    <property type="entry name" value="uDENN"/>
    <property type="match status" value="1"/>
</dbReference>
<organism evidence="4 5">
    <name type="scientific">Intoshia linei</name>
    <dbReference type="NCBI Taxonomy" id="1819745"/>
    <lineage>
        <taxon>Eukaryota</taxon>
        <taxon>Metazoa</taxon>
        <taxon>Spiralia</taxon>
        <taxon>Lophotrochozoa</taxon>
        <taxon>Mesozoa</taxon>
        <taxon>Orthonectida</taxon>
        <taxon>Rhopaluridae</taxon>
        <taxon>Intoshia</taxon>
    </lineage>
</organism>
<dbReference type="GO" id="GO:0005085">
    <property type="term" value="F:guanyl-nucleotide exchange factor activity"/>
    <property type="evidence" value="ECO:0007669"/>
    <property type="project" value="UniProtKB-ARBA"/>
</dbReference>